<dbReference type="Proteomes" id="UP000194841">
    <property type="component" value="Unassembled WGS sequence"/>
</dbReference>
<dbReference type="GO" id="GO:0005737">
    <property type="term" value="C:cytoplasm"/>
    <property type="evidence" value="ECO:0007669"/>
    <property type="project" value="UniProtKB-SubCell"/>
</dbReference>
<evidence type="ECO:0000256" key="6">
    <source>
        <dbReference type="ARBA" id="ARBA00022777"/>
    </source>
</evidence>
<organism evidence="12 13">
    <name type="scientific">Pseudoalteromonas ulvae</name>
    <dbReference type="NCBI Taxonomy" id="107327"/>
    <lineage>
        <taxon>Bacteria</taxon>
        <taxon>Pseudomonadati</taxon>
        <taxon>Pseudomonadota</taxon>
        <taxon>Gammaproteobacteria</taxon>
        <taxon>Alteromonadales</taxon>
        <taxon>Pseudoalteromonadaceae</taxon>
        <taxon>Pseudoalteromonas</taxon>
    </lineage>
</organism>
<accession>A0A244CTH6</accession>
<dbReference type="AlphaFoldDB" id="A0A244CTH6"/>
<dbReference type="Gene3D" id="2.70.70.10">
    <property type="entry name" value="Glucose Permease (Domain IIA)"/>
    <property type="match status" value="1"/>
</dbReference>
<dbReference type="Pfam" id="PF00358">
    <property type="entry name" value="PTS_EIIA_1"/>
    <property type="match status" value="1"/>
</dbReference>
<evidence type="ECO:0000256" key="10">
    <source>
        <dbReference type="ARBA" id="ARBA00042873"/>
    </source>
</evidence>
<reference evidence="12 13" key="1">
    <citation type="submission" date="2017-02" db="EMBL/GenBank/DDBJ databases">
        <title>Pseudoalteromonas ulvae TC14 Genome.</title>
        <authorList>
            <person name="Molmeret M."/>
        </authorList>
    </citation>
    <scope>NUCLEOTIDE SEQUENCE [LARGE SCALE GENOMIC DNA]</scope>
    <source>
        <strain evidence="12">TC14</strain>
    </source>
</reference>
<dbReference type="InterPro" id="IPR011055">
    <property type="entry name" value="Dup_hybrid_motif"/>
</dbReference>
<comment type="caution">
    <text evidence="12">The sequence shown here is derived from an EMBL/GenBank/DDBJ whole genome shotgun (WGS) entry which is preliminary data.</text>
</comment>
<evidence type="ECO:0000256" key="1">
    <source>
        <dbReference type="ARBA" id="ARBA00004496"/>
    </source>
</evidence>
<evidence type="ECO:0000256" key="4">
    <source>
        <dbReference type="ARBA" id="ARBA00022679"/>
    </source>
</evidence>
<dbReference type="InterPro" id="IPR050890">
    <property type="entry name" value="PTS_EIIA_component"/>
</dbReference>
<protein>
    <recommendedName>
        <fullName evidence="7">PTS system glucose-specific EIIA component</fullName>
    </recommendedName>
    <alternativeName>
        <fullName evidence="10">EIIA-Glc</fullName>
    </alternativeName>
    <alternativeName>
        <fullName evidence="9">EIII-Glc</fullName>
    </alternativeName>
    <alternativeName>
        <fullName evidence="8">Glucose-specific phosphotransferase enzyme IIA component</fullName>
    </alternativeName>
</protein>
<evidence type="ECO:0000256" key="5">
    <source>
        <dbReference type="ARBA" id="ARBA00022683"/>
    </source>
</evidence>
<evidence type="ECO:0000256" key="3">
    <source>
        <dbReference type="ARBA" id="ARBA00022597"/>
    </source>
</evidence>
<proteinExistence type="predicted"/>
<dbReference type="PANTHER" id="PTHR45008">
    <property type="entry name" value="PTS SYSTEM GLUCOSE-SPECIFIC EIIA COMPONENT"/>
    <property type="match status" value="1"/>
</dbReference>
<evidence type="ECO:0000313" key="12">
    <source>
        <dbReference type="EMBL" id="OUL58898.1"/>
    </source>
</evidence>
<evidence type="ECO:0000256" key="7">
    <source>
        <dbReference type="ARBA" id="ARBA00039163"/>
    </source>
</evidence>
<name>A0A244CTH6_PSEDV</name>
<keyword evidence="5" id="KW-0598">Phosphotransferase system</keyword>
<feature type="domain" description="PTS EIIA type-1" evidence="11">
    <location>
        <begin position="39"/>
        <end position="143"/>
    </location>
</feature>
<dbReference type="InterPro" id="IPR001127">
    <property type="entry name" value="PTS_EIIA_1_perm"/>
</dbReference>
<comment type="subcellular location">
    <subcellularLocation>
        <location evidence="1">Cytoplasm</location>
    </subcellularLocation>
</comment>
<dbReference type="PROSITE" id="PS51093">
    <property type="entry name" value="PTS_EIIA_TYPE_1"/>
    <property type="match status" value="1"/>
</dbReference>
<keyword evidence="6" id="KW-0418">Kinase</keyword>
<gene>
    <name evidence="12" type="ORF">B1199_01030</name>
</gene>
<evidence type="ECO:0000256" key="2">
    <source>
        <dbReference type="ARBA" id="ARBA00022448"/>
    </source>
</evidence>
<dbReference type="GO" id="GO:0016301">
    <property type="term" value="F:kinase activity"/>
    <property type="evidence" value="ECO:0007669"/>
    <property type="project" value="UniProtKB-KW"/>
</dbReference>
<dbReference type="GO" id="GO:0009401">
    <property type="term" value="P:phosphoenolpyruvate-dependent sugar phosphotransferase system"/>
    <property type="evidence" value="ECO:0007669"/>
    <property type="project" value="UniProtKB-KW"/>
</dbReference>
<dbReference type="SUPFAM" id="SSF51261">
    <property type="entry name" value="Duplicated hybrid motif"/>
    <property type="match status" value="1"/>
</dbReference>
<evidence type="ECO:0000259" key="11">
    <source>
        <dbReference type="PROSITE" id="PS51093"/>
    </source>
</evidence>
<dbReference type="EMBL" id="MWPV01000001">
    <property type="protein sequence ID" value="OUL58898.1"/>
    <property type="molecule type" value="Genomic_DNA"/>
</dbReference>
<keyword evidence="3" id="KW-0762">Sugar transport</keyword>
<evidence type="ECO:0000256" key="9">
    <source>
        <dbReference type="ARBA" id="ARBA00042526"/>
    </source>
</evidence>
<dbReference type="RefSeq" id="WP_086742276.1">
    <property type="nucleotide sequence ID" value="NZ_MWPV01000001.1"/>
</dbReference>
<dbReference type="OrthoDB" id="6336369at2"/>
<sequence>MMAVHKQVIKANENQVQCLGLPIYSPVSGKVFPLEHHPVALFSRGILGCGVMLLMTGHKLYAPFDGTVEQIRAGGTEFILKSRQGIQLLISLDINERYLPLNGLRYYINQKQSFTAKSLLFYADFRQVKEPIHVAVTIINHQKLGGIYYSHQQVLAPNDILFHITAKQRR</sequence>
<evidence type="ECO:0000313" key="13">
    <source>
        <dbReference type="Proteomes" id="UP000194841"/>
    </source>
</evidence>
<keyword evidence="2" id="KW-0813">Transport</keyword>
<keyword evidence="13" id="KW-1185">Reference proteome</keyword>
<evidence type="ECO:0000256" key="8">
    <source>
        <dbReference type="ARBA" id="ARBA00042296"/>
    </source>
</evidence>
<keyword evidence="4" id="KW-0808">Transferase</keyword>
<dbReference type="PANTHER" id="PTHR45008:SF1">
    <property type="entry name" value="PTS SYSTEM GLUCOSE-SPECIFIC EIIA COMPONENT"/>
    <property type="match status" value="1"/>
</dbReference>